<accession>A0A3L0YBS0</accession>
<feature type="region of interest" description="Disordered" evidence="1">
    <location>
        <begin position="77"/>
        <end position="101"/>
    </location>
</feature>
<proteinExistence type="predicted"/>
<comment type="caution">
    <text evidence="2">The sequence shown here is derived from an EMBL/GenBank/DDBJ whole genome shotgun (WGS) entry which is preliminary data.</text>
</comment>
<dbReference type="AlphaFoldDB" id="A0A3L0YBS0"/>
<name>A0A3L0YBS0_ECOLX</name>
<dbReference type="EMBL" id="RNRV01000013">
    <property type="protein sequence ID" value="MHO04623.1"/>
    <property type="molecule type" value="Genomic_DNA"/>
</dbReference>
<evidence type="ECO:0000313" key="2">
    <source>
        <dbReference type="EMBL" id="MHO04623.1"/>
    </source>
</evidence>
<evidence type="ECO:0000256" key="1">
    <source>
        <dbReference type="SAM" id="MobiDB-lite"/>
    </source>
</evidence>
<protein>
    <submittedName>
        <fullName evidence="2">Uncharacterized protein</fullName>
    </submittedName>
</protein>
<sequence>MATNWVDMLPDFQNQASQSIKNLRLATAVRMAMWLMIEKSAAIKKACGTASKRHGVAGKQVEVEVRKILPEEFFEERQRDAAAKHSRSGGQDEIPLSKVLDAKNNRHMRDITLKVRLKTDNKR</sequence>
<organism evidence="2">
    <name type="scientific">Escherichia coli</name>
    <dbReference type="NCBI Taxonomy" id="562"/>
    <lineage>
        <taxon>Bacteria</taxon>
        <taxon>Pseudomonadati</taxon>
        <taxon>Pseudomonadota</taxon>
        <taxon>Gammaproteobacteria</taxon>
        <taxon>Enterobacterales</taxon>
        <taxon>Enterobacteriaceae</taxon>
        <taxon>Escherichia</taxon>
    </lineage>
</organism>
<reference evidence="2" key="1">
    <citation type="submission" date="2018-10" db="EMBL/GenBank/DDBJ databases">
        <authorList>
            <consortium name="NARMS: The National Antimicrobial Resistance Monitoring System"/>
        </authorList>
    </citation>
    <scope>NUCLEOTIDE SEQUENCE [LARGE SCALE GENOMIC DNA]</scope>
    <source>
        <strain evidence="2">CVM N17EC0388</strain>
    </source>
</reference>
<gene>
    <name evidence="2" type="ORF">D9F05_09585</name>
</gene>